<dbReference type="PANTHER" id="PTHR22929">
    <property type="entry name" value="RNA POLYMERASE III TRANSCRIPTION INITIATION FACTOR B"/>
    <property type="match status" value="1"/>
</dbReference>
<dbReference type="InterPro" id="IPR009057">
    <property type="entry name" value="Homeodomain-like_sf"/>
</dbReference>
<dbReference type="PANTHER" id="PTHR22929:SF0">
    <property type="entry name" value="TRANSCRIPTION FACTOR TFIIIB COMPONENT B'' HOMOLOG"/>
    <property type="match status" value="1"/>
</dbReference>
<name>A0A103XM38_CYNCS</name>
<evidence type="ECO:0000313" key="4">
    <source>
        <dbReference type="Proteomes" id="UP000243975"/>
    </source>
</evidence>
<keyword evidence="3" id="KW-0371">Homeobox</keyword>
<feature type="compositionally biased region" description="Basic residues" evidence="1">
    <location>
        <begin position="25"/>
        <end position="37"/>
    </location>
</feature>
<dbReference type="GO" id="GO:0003677">
    <property type="term" value="F:DNA binding"/>
    <property type="evidence" value="ECO:0007669"/>
    <property type="project" value="UniProtKB-KW"/>
</dbReference>
<dbReference type="SMART" id="SM00717">
    <property type="entry name" value="SANT"/>
    <property type="match status" value="1"/>
</dbReference>
<dbReference type="GO" id="GO:0070898">
    <property type="term" value="P:RNA polymerase III preinitiation complex assembly"/>
    <property type="evidence" value="ECO:0007669"/>
    <property type="project" value="TreeGrafter"/>
</dbReference>
<feature type="region of interest" description="Disordered" evidence="1">
    <location>
        <begin position="213"/>
        <end position="234"/>
    </location>
</feature>
<protein>
    <submittedName>
        <fullName evidence="3">Homeodomain-like protein</fullName>
    </submittedName>
</protein>
<dbReference type="Gramene" id="KVH93275">
    <property type="protein sequence ID" value="KVH93275"/>
    <property type="gene ID" value="Ccrd_004672"/>
</dbReference>
<dbReference type="CDD" id="cd00167">
    <property type="entry name" value="SANT"/>
    <property type="match status" value="1"/>
</dbReference>
<dbReference type="Proteomes" id="UP000243975">
    <property type="component" value="Unassembled WGS sequence"/>
</dbReference>
<feature type="compositionally biased region" description="Basic and acidic residues" evidence="1">
    <location>
        <begin position="404"/>
        <end position="421"/>
    </location>
</feature>
<dbReference type="GO" id="GO:0000126">
    <property type="term" value="C:transcription factor TFIIIB complex"/>
    <property type="evidence" value="ECO:0007669"/>
    <property type="project" value="TreeGrafter"/>
</dbReference>
<accession>A0A103XM38</accession>
<proteinExistence type="predicted"/>
<reference evidence="3 4" key="1">
    <citation type="journal article" date="2016" name="Sci. Rep.">
        <title>The genome sequence of the outbreeding globe artichoke constructed de novo incorporating a phase-aware low-pass sequencing strategy of F1 progeny.</title>
        <authorList>
            <person name="Scaglione D."/>
            <person name="Reyes-Chin-Wo S."/>
            <person name="Acquadro A."/>
            <person name="Froenicke L."/>
            <person name="Portis E."/>
            <person name="Beitel C."/>
            <person name="Tirone M."/>
            <person name="Mauro R."/>
            <person name="Lo Monaco A."/>
            <person name="Mauromicale G."/>
            <person name="Faccioli P."/>
            <person name="Cattivelli L."/>
            <person name="Rieseberg L."/>
            <person name="Michelmore R."/>
            <person name="Lanteri S."/>
        </authorList>
    </citation>
    <scope>NUCLEOTIDE SEQUENCE [LARGE SCALE GENOMIC DNA]</scope>
    <source>
        <strain evidence="3">2C</strain>
    </source>
</reference>
<organism evidence="3 4">
    <name type="scientific">Cynara cardunculus var. scolymus</name>
    <name type="common">Globe artichoke</name>
    <name type="synonym">Cynara scolymus</name>
    <dbReference type="NCBI Taxonomy" id="59895"/>
    <lineage>
        <taxon>Eukaryota</taxon>
        <taxon>Viridiplantae</taxon>
        <taxon>Streptophyta</taxon>
        <taxon>Embryophyta</taxon>
        <taxon>Tracheophyta</taxon>
        <taxon>Spermatophyta</taxon>
        <taxon>Magnoliopsida</taxon>
        <taxon>eudicotyledons</taxon>
        <taxon>Gunneridae</taxon>
        <taxon>Pentapetalae</taxon>
        <taxon>asterids</taxon>
        <taxon>campanulids</taxon>
        <taxon>Asterales</taxon>
        <taxon>Asteraceae</taxon>
        <taxon>Carduoideae</taxon>
        <taxon>Cardueae</taxon>
        <taxon>Carduinae</taxon>
        <taxon>Cynara</taxon>
    </lineage>
</organism>
<feature type="compositionally biased region" description="Polar residues" evidence="1">
    <location>
        <begin position="495"/>
        <end position="512"/>
    </location>
</feature>
<dbReference type="SUPFAM" id="SSF46689">
    <property type="entry name" value="Homeodomain-like"/>
    <property type="match status" value="1"/>
</dbReference>
<dbReference type="InterPro" id="IPR039467">
    <property type="entry name" value="TFIIIB_B''_Myb"/>
</dbReference>
<dbReference type="InterPro" id="IPR001005">
    <property type="entry name" value="SANT/Myb"/>
</dbReference>
<feature type="compositionally biased region" description="Basic residues" evidence="1">
    <location>
        <begin position="217"/>
        <end position="227"/>
    </location>
</feature>
<feature type="compositionally biased region" description="Polar residues" evidence="1">
    <location>
        <begin position="12"/>
        <end position="23"/>
    </location>
</feature>
<dbReference type="Gene3D" id="1.10.10.60">
    <property type="entry name" value="Homeodomain-like"/>
    <property type="match status" value="1"/>
</dbReference>
<sequence length="657" mass="73845">MDFDLDDLLSTDAANNAKTSTKFQPKAKPKPKPKPKPKIQLEQKSESIPLRQFVEDVAAANNEFTGRIVEEQPGNDVNQISGNINDDWQSSFEKSQEVHGESFLTLESLNDFPPQSTIVTVNSPPCSNAPTGHVSIDGNLEKGPIEPDLSYNIDSCTNFESPAQLDPLTGEEAAIFNDNGDFQIGNLSGPKDAESSQFWESLDILSHSKTCSGPRVGKFKPKPKAQTRKPEQIVTSPDKDLASVQYEENVHSVSSQTNYMQNKDVPSFTEDDILGSASVRVTDSAPTETIFDFHVNEESMNLADQMDSVIPEEHLDAVTESPSAGPESVKKGKRKTRKGLNPTQLDNSPESSLENQVGTSSERLRRRSNKTLEPIDESDDEGIDDGFVHGNEDSGDYEPGSEYLDEKKGSKSKKPVNEKERPIRKRKKANEVPAESTKVAKKKFPHRTRRNKRQVNPDLLKMTEDELEMHMHTVPMKELIRLAEHRERLAKKEASTSGTPARNQSASSFSNNYDEDEAFAQGTGSAYEHDYSMEAENATYYNYRTHMKITPRIKWSKQDTELFYEAIQQFGTDLSMIKECFPGRTREQIKAKYKKEERQQPLRLSDALTTRAKGHSQFEVAGLDATKPVELQKEVETDTKFEDSEDEMDWSQYKSEV</sequence>
<feature type="compositionally biased region" description="Polar residues" evidence="1">
    <location>
        <begin position="341"/>
        <end position="361"/>
    </location>
</feature>
<feature type="region of interest" description="Disordered" evidence="1">
    <location>
        <begin position="317"/>
        <end position="454"/>
    </location>
</feature>
<dbReference type="AlphaFoldDB" id="A0A103XM38"/>
<feature type="compositionally biased region" description="Basic and acidic residues" evidence="1">
    <location>
        <begin position="631"/>
        <end position="642"/>
    </location>
</feature>
<feature type="region of interest" description="Disordered" evidence="1">
    <location>
        <begin position="631"/>
        <end position="657"/>
    </location>
</feature>
<feature type="compositionally biased region" description="Acidic residues" evidence="1">
    <location>
        <begin position="374"/>
        <end position="384"/>
    </location>
</feature>
<evidence type="ECO:0000256" key="1">
    <source>
        <dbReference type="SAM" id="MobiDB-lite"/>
    </source>
</evidence>
<feature type="domain" description="SANT" evidence="2">
    <location>
        <begin position="554"/>
        <end position="598"/>
    </location>
</feature>
<feature type="region of interest" description="Disordered" evidence="1">
    <location>
        <begin position="1"/>
        <end position="47"/>
    </location>
</feature>
<dbReference type="OMA" id="RTHMKIT"/>
<evidence type="ECO:0000313" key="3">
    <source>
        <dbReference type="EMBL" id="KVH93275.1"/>
    </source>
</evidence>
<feature type="region of interest" description="Disordered" evidence="1">
    <location>
        <begin position="489"/>
        <end position="513"/>
    </location>
</feature>
<keyword evidence="4" id="KW-1185">Reference proteome</keyword>
<dbReference type="InterPro" id="IPR017884">
    <property type="entry name" value="SANT_dom"/>
</dbReference>
<dbReference type="EMBL" id="LEKV01004786">
    <property type="protein sequence ID" value="KVH93275.1"/>
    <property type="molecule type" value="Genomic_DNA"/>
</dbReference>
<evidence type="ECO:0000259" key="2">
    <source>
        <dbReference type="PROSITE" id="PS51293"/>
    </source>
</evidence>
<comment type="caution">
    <text evidence="3">The sequence shown here is derived from an EMBL/GenBank/DDBJ whole genome shotgun (WGS) entry which is preliminary data.</text>
</comment>
<gene>
    <name evidence="3" type="ORF">Ccrd_004672</name>
</gene>
<dbReference type="GO" id="GO:0001156">
    <property type="term" value="F:TFIIIC-class transcription factor complex binding"/>
    <property type="evidence" value="ECO:0007669"/>
    <property type="project" value="TreeGrafter"/>
</dbReference>
<dbReference type="PROSITE" id="PS51293">
    <property type="entry name" value="SANT"/>
    <property type="match status" value="1"/>
</dbReference>
<feature type="compositionally biased region" description="Basic residues" evidence="1">
    <location>
        <begin position="439"/>
        <end position="453"/>
    </location>
</feature>
<dbReference type="STRING" id="59895.A0A103XM38"/>
<keyword evidence="3" id="KW-0238">DNA-binding</keyword>
<dbReference type="Pfam" id="PF15963">
    <property type="entry name" value="Myb_DNA-bind_7"/>
    <property type="match status" value="1"/>
</dbReference>